<organism evidence="3 4">
    <name type="scientific">Candidatus Fervidibacter japonicus</name>
    <dbReference type="NCBI Taxonomy" id="2035412"/>
    <lineage>
        <taxon>Bacteria</taxon>
        <taxon>Candidatus Fervidibacterota</taxon>
        <taxon>Candidatus Fervidibacter</taxon>
    </lineage>
</organism>
<dbReference type="AlphaFoldDB" id="A0A2H5XA39"/>
<dbReference type="InterPro" id="IPR012902">
    <property type="entry name" value="N_methyl_site"/>
</dbReference>
<accession>A0A2H5XA39</accession>
<protein>
    <recommendedName>
        <fullName evidence="2">DUF1559 domain-containing protein</fullName>
    </recommendedName>
</protein>
<dbReference type="Pfam" id="PF07963">
    <property type="entry name" value="N_methyl"/>
    <property type="match status" value="1"/>
</dbReference>
<dbReference type="SUPFAM" id="SSF54523">
    <property type="entry name" value="Pili subunits"/>
    <property type="match status" value="1"/>
</dbReference>
<dbReference type="NCBIfam" id="TIGR02532">
    <property type="entry name" value="IV_pilin_GFxxxE"/>
    <property type="match status" value="1"/>
</dbReference>
<keyword evidence="1" id="KW-0812">Transmembrane</keyword>
<dbReference type="Proteomes" id="UP000236173">
    <property type="component" value="Unassembled WGS sequence"/>
</dbReference>
<dbReference type="PANTHER" id="PTHR30093:SF2">
    <property type="entry name" value="TYPE II SECRETION SYSTEM PROTEIN H"/>
    <property type="match status" value="1"/>
</dbReference>
<evidence type="ECO:0000313" key="3">
    <source>
        <dbReference type="EMBL" id="GBC98060.1"/>
    </source>
</evidence>
<proteinExistence type="predicted"/>
<dbReference type="InterPro" id="IPR045584">
    <property type="entry name" value="Pilin-like"/>
</dbReference>
<reference evidence="4" key="1">
    <citation type="submission" date="2017-09" db="EMBL/GenBank/DDBJ databases">
        <title>Metaegenomics of thermophilic ammonia-oxidizing enrichment culture.</title>
        <authorList>
            <person name="Kato S."/>
            <person name="Suzuki K."/>
        </authorList>
    </citation>
    <scope>NUCLEOTIDE SEQUENCE [LARGE SCALE GENOMIC DNA]</scope>
</reference>
<keyword evidence="1" id="KW-0472">Membrane</keyword>
<evidence type="ECO:0000259" key="2">
    <source>
        <dbReference type="Pfam" id="PF07596"/>
    </source>
</evidence>
<dbReference type="EMBL" id="BEHT01000005">
    <property type="protein sequence ID" value="GBC98060.1"/>
    <property type="molecule type" value="Genomic_DNA"/>
</dbReference>
<dbReference type="PANTHER" id="PTHR30093">
    <property type="entry name" value="GENERAL SECRETION PATHWAY PROTEIN G"/>
    <property type="match status" value="1"/>
</dbReference>
<comment type="caution">
    <text evidence="3">The sequence shown here is derived from an EMBL/GenBank/DDBJ whole genome shotgun (WGS) entry which is preliminary data.</text>
</comment>
<name>A0A2H5XA39_9BACT</name>
<feature type="transmembrane region" description="Helical" evidence="1">
    <location>
        <begin position="20"/>
        <end position="41"/>
    </location>
</feature>
<evidence type="ECO:0000256" key="1">
    <source>
        <dbReference type="SAM" id="Phobius"/>
    </source>
</evidence>
<gene>
    <name evidence="3" type="ORF">HRbin17_00555</name>
</gene>
<dbReference type="InterPro" id="IPR011453">
    <property type="entry name" value="DUF1559"/>
</dbReference>
<dbReference type="Gene3D" id="3.30.700.10">
    <property type="entry name" value="Glycoprotein, Type 4 Pilin"/>
    <property type="match status" value="1"/>
</dbReference>
<keyword evidence="1" id="KW-1133">Transmembrane helix</keyword>
<feature type="domain" description="DUF1559" evidence="2">
    <location>
        <begin position="43"/>
        <end position="108"/>
    </location>
</feature>
<sequence>MAAPMRCAVRWHRVHRAFTLIELLVVIAIIAILAAILFPVFSQAREKARGTQCLSNVRQIGLGTAQYIQDYDETFPPSQYGGGSSGVTQLSWMGMIYPYIRAGAQYTSQTFVTAGAGIFHCPSHPGGYPPSGNDTHYIVHRYLFVDNWGQGPNPRRSPGLPLVDKPADKIILVETGRNNSTWGAWVYFCPHQSRWTGSVLPIQNDVPARDGCELAVDPALERDCDYQTIDDSAPSWGRCAMMPRFRHNRVCNVAFADGHAKGMARGTIFWYRNIWVPVGGVTGYCTNPY</sequence>
<dbReference type="Pfam" id="PF07596">
    <property type="entry name" value="SBP_bac_10"/>
    <property type="match status" value="1"/>
</dbReference>
<evidence type="ECO:0000313" key="4">
    <source>
        <dbReference type="Proteomes" id="UP000236173"/>
    </source>
</evidence>